<name>A0A5M3WQD3_9ACTN</name>
<dbReference type="PRINTS" id="PR00111">
    <property type="entry name" value="ABHYDROLASE"/>
</dbReference>
<evidence type="ECO:0000313" key="3">
    <source>
        <dbReference type="EMBL" id="GES08943.1"/>
    </source>
</evidence>
<proteinExistence type="predicted"/>
<dbReference type="PANTHER" id="PTHR43329">
    <property type="entry name" value="EPOXIDE HYDROLASE"/>
    <property type="match status" value="1"/>
</dbReference>
<protein>
    <submittedName>
        <fullName evidence="3">Epoxide hydrolase A</fullName>
    </submittedName>
</protein>
<dbReference type="Gene3D" id="3.40.50.1820">
    <property type="entry name" value="alpha/beta hydrolase"/>
    <property type="match status" value="1"/>
</dbReference>
<evidence type="ECO:0000259" key="2">
    <source>
        <dbReference type="Pfam" id="PF00561"/>
    </source>
</evidence>
<dbReference type="Pfam" id="PF00561">
    <property type="entry name" value="Abhydrolase_1"/>
    <property type="match status" value="1"/>
</dbReference>
<keyword evidence="1 3" id="KW-0378">Hydrolase</keyword>
<accession>A0A5M3WQD3</accession>
<keyword evidence="4" id="KW-1185">Reference proteome</keyword>
<gene>
    <name evidence="3" type="primary">ephA</name>
    <name evidence="3" type="ORF">Amac_025390</name>
</gene>
<evidence type="ECO:0000256" key="1">
    <source>
        <dbReference type="ARBA" id="ARBA00022801"/>
    </source>
</evidence>
<reference evidence="3 4" key="1">
    <citation type="submission" date="2019-10" db="EMBL/GenBank/DDBJ databases">
        <title>Whole genome shotgun sequence of Acrocarpospora macrocephala NBRC 16266.</title>
        <authorList>
            <person name="Ichikawa N."/>
            <person name="Kimura A."/>
            <person name="Kitahashi Y."/>
            <person name="Komaki H."/>
            <person name="Oguchi A."/>
        </authorList>
    </citation>
    <scope>NUCLEOTIDE SEQUENCE [LARGE SCALE GENOMIC DNA]</scope>
    <source>
        <strain evidence="3 4">NBRC 16266</strain>
    </source>
</reference>
<comment type="caution">
    <text evidence="3">The sequence shown here is derived from an EMBL/GenBank/DDBJ whole genome shotgun (WGS) entry which is preliminary data.</text>
</comment>
<dbReference type="OrthoDB" id="2987348at2"/>
<feature type="domain" description="AB hydrolase-1" evidence="2">
    <location>
        <begin position="23"/>
        <end position="281"/>
    </location>
</feature>
<organism evidence="3 4">
    <name type="scientific">Acrocarpospora macrocephala</name>
    <dbReference type="NCBI Taxonomy" id="150177"/>
    <lineage>
        <taxon>Bacteria</taxon>
        <taxon>Bacillati</taxon>
        <taxon>Actinomycetota</taxon>
        <taxon>Actinomycetes</taxon>
        <taxon>Streptosporangiales</taxon>
        <taxon>Streptosporangiaceae</taxon>
        <taxon>Acrocarpospora</taxon>
    </lineage>
</organism>
<dbReference type="InterPro" id="IPR029058">
    <property type="entry name" value="AB_hydrolase_fold"/>
</dbReference>
<sequence length="301" mass="33694">MRDHDTWQVNGIDLAVTIAGSGPLVVLAHGFPDLAITWRHQVPALVEAGYRVVAPDMRGYGRSSRPSSPDGYDSDTVGADLIALLDHEQVERAHFVGHDWGAASVWPLGLTHPERVLSLTGLSVPYTVPAPVAPTQIFRNRFGDDFYMLKFQEKATPEAMLERDVTRTLVAVLSGRVDQLDSDDVIGAPAWLPDDVLDTYVREFERTGFGGGLNYYRNIDANWRLATRRDRHRIEAPSLFVTGTEDPISAFMPADRSARGFRRLRSHTVSGAGHWLHQEEPKRVTDLILDYLRSVDRRNDL</sequence>
<dbReference type="InterPro" id="IPR000073">
    <property type="entry name" value="AB_hydrolase_1"/>
</dbReference>
<dbReference type="EMBL" id="BLAE01000013">
    <property type="protein sequence ID" value="GES08943.1"/>
    <property type="molecule type" value="Genomic_DNA"/>
</dbReference>
<evidence type="ECO:0000313" key="4">
    <source>
        <dbReference type="Proteomes" id="UP000331127"/>
    </source>
</evidence>
<dbReference type="GO" id="GO:0016787">
    <property type="term" value="F:hydrolase activity"/>
    <property type="evidence" value="ECO:0007669"/>
    <property type="project" value="UniProtKB-KW"/>
</dbReference>
<dbReference type="SUPFAM" id="SSF53474">
    <property type="entry name" value="alpha/beta-Hydrolases"/>
    <property type="match status" value="1"/>
</dbReference>
<dbReference type="AlphaFoldDB" id="A0A5M3WQD3"/>
<dbReference type="InterPro" id="IPR000639">
    <property type="entry name" value="Epox_hydrolase-like"/>
</dbReference>
<dbReference type="Proteomes" id="UP000331127">
    <property type="component" value="Unassembled WGS sequence"/>
</dbReference>
<dbReference type="PRINTS" id="PR00412">
    <property type="entry name" value="EPOXHYDRLASE"/>
</dbReference>
<dbReference type="RefSeq" id="WP_155354526.1">
    <property type="nucleotide sequence ID" value="NZ_BAAAHL010000065.1"/>
</dbReference>